<feature type="region of interest" description="Disordered" evidence="1">
    <location>
        <begin position="1"/>
        <end position="66"/>
    </location>
</feature>
<evidence type="ECO:0000256" key="1">
    <source>
        <dbReference type="SAM" id="MobiDB-lite"/>
    </source>
</evidence>
<geneLocation type="plasmid" evidence="2 3">
    <name>pSCATT</name>
</geneLocation>
<accession>G8XF79</accession>
<dbReference type="Proteomes" id="UP000007842">
    <property type="component" value="Plasmid pSCATT"/>
</dbReference>
<sequence length="66" mass="7349">MVRHVTGTRPGVRTHTGVDRSPRARIRAGDPEASRGLFPEPARLVRQRREAPCRASRRGEPGPTRP</sequence>
<protein>
    <submittedName>
        <fullName evidence="2">Uncharacterized protein</fullName>
    </submittedName>
</protein>
<dbReference type="AlphaFoldDB" id="F8JM55"/>
<evidence type="ECO:0000313" key="2">
    <source>
        <dbReference type="EMBL" id="AEW99421.1"/>
    </source>
</evidence>
<keyword evidence="3" id="KW-1185">Reference proteome</keyword>
<feature type="compositionally biased region" description="Basic and acidic residues" evidence="1">
    <location>
        <begin position="16"/>
        <end position="33"/>
    </location>
</feature>
<dbReference type="KEGG" id="sct:SCAT_p0513"/>
<gene>
    <name evidence="2" type="ordered locus">SCATT_p12280</name>
</gene>
<reference evidence="3" key="1">
    <citation type="submission" date="2011-12" db="EMBL/GenBank/DDBJ databases">
        <title>Complete genome sequence of Streptomyces cattleya strain DSM 46488.</title>
        <authorList>
            <person name="Ou H.-Y."/>
            <person name="Li P."/>
            <person name="Zhao C."/>
            <person name="O'Hagan D."/>
            <person name="Deng Z."/>
        </authorList>
    </citation>
    <scope>NUCLEOTIDE SEQUENCE [LARGE SCALE GENOMIC DNA]</scope>
    <source>
        <strain evidence="3">ATCC 35852 / DSM 46488 / JCM 4925 / NBRC 14057 / NRRL 8057</strain>
        <plasmid evidence="3">Plasmid pSCATT</plasmid>
    </source>
</reference>
<dbReference type="PATRIC" id="fig|1003195.29.peg.7026"/>
<keyword evidence="2" id="KW-0614">Plasmid</keyword>
<dbReference type="KEGG" id="scy:SCATT_p12280"/>
<name>F8JM55_STREN</name>
<proteinExistence type="predicted"/>
<organism evidence="2 3">
    <name type="scientific">Streptantibioticus cattleyicolor (strain ATCC 35852 / DSM 46488 / JCM 4925 / NBRC 14057 / NRRL 8057)</name>
    <name type="common">Streptomyces cattleya</name>
    <dbReference type="NCBI Taxonomy" id="1003195"/>
    <lineage>
        <taxon>Bacteria</taxon>
        <taxon>Bacillati</taxon>
        <taxon>Actinomycetota</taxon>
        <taxon>Actinomycetes</taxon>
        <taxon>Kitasatosporales</taxon>
        <taxon>Streptomycetaceae</taxon>
        <taxon>Streptantibioticus</taxon>
    </lineage>
</organism>
<feature type="compositionally biased region" description="Basic and acidic residues" evidence="1">
    <location>
        <begin position="47"/>
        <end position="60"/>
    </location>
</feature>
<evidence type="ECO:0000313" key="3">
    <source>
        <dbReference type="Proteomes" id="UP000007842"/>
    </source>
</evidence>
<dbReference type="HOGENOM" id="CLU_2829255_0_0_11"/>
<accession>F8JM55</accession>
<dbReference type="EMBL" id="CP003229">
    <property type="protein sequence ID" value="AEW99421.1"/>
    <property type="molecule type" value="Genomic_DNA"/>
</dbReference>